<evidence type="ECO:0000256" key="13">
    <source>
        <dbReference type="RuleBase" id="RU004241"/>
    </source>
</evidence>
<evidence type="ECO:0000256" key="7">
    <source>
        <dbReference type="ARBA" id="ARBA00023002"/>
    </source>
</evidence>
<dbReference type="SUPFAM" id="SSF48113">
    <property type="entry name" value="Heme-dependent peroxidases"/>
    <property type="match status" value="2"/>
</dbReference>
<comment type="cofactor">
    <cofactor evidence="2">
        <name>heme b</name>
        <dbReference type="ChEBI" id="CHEBI:60344"/>
    </cofactor>
</comment>
<dbReference type="Pfam" id="PF00141">
    <property type="entry name" value="peroxidase"/>
    <property type="match status" value="1"/>
</dbReference>
<dbReference type="PROSITE" id="PS50873">
    <property type="entry name" value="PEROXIDASE_4"/>
    <property type="match status" value="1"/>
</dbReference>
<keyword evidence="10" id="KW-0106">Calcium</keyword>
<dbReference type="AlphaFoldDB" id="A0A2N9FF61"/>
<feature type="chain" id="PRO_5014692717" description="peroxidase" evidence="14">
    <location>
        <begin position="31"/>
        <end position="168"/>
    </location>
</feature>
<evidence type="ECO:0000256" key="6">
    <source>
        <dbReference type="ARBA" id="ARBA00022723"/>
    </source>
</evidence>
<keyword evidence="6 10" id="KW-0479">Metal-binding</keyword>
<dbReference type="InterPro" id="IPR002016">
    <property type="entry name" value="Haem_peroxidase"/>
</dbReference>
<evidence type="ECO:0000256" key="8">
    <source>
        <dbReference type="ARBA" id="ARBA00023004"/>
    </source>
</evidence>
<sequence>MATSFFSFLAITALGLSLLFIRSNVDQILAIYYASSCPNLFRTIKSIVEATISKEARMDASILRLFYHDCFGCDGSLLLDDTPNFIGEKTSLANRNSTRGLEIIDTIKSAVEEIYPGVVSCADILAIASRDAIFIEIYPGVASCADILAIASRDAIFILGGPPSFVGF</sequence>
<dbReference type="PRINTS" id="PR00458">
    <property type="entry name" value="PEROXIDASE"/>
</dbReference>
<keyword evidence="14" id="KW-0732">Signal</keyword>
<feature type="binding site" evidence="10">
    <location>
        <position position="88"/>
    </location>
    <ligand>
        <name>Ca(2+)</name>
        <dbReference type="ChEBI" id="CHEBI:29108"/>
        <label>1</label>
    </ligand>
</feature>
<dbReference type="GO" id="GO:0140825">
    <property type="term" value="F:lactoperoxidase activity"/>
    <property type="evidence" value="ECO:0007669"/>
    <property type="project" value="UniProtKB-EC"/>
</dbReference>
<feature type="signal peptide" evidence="14">
    <location>
        <begin position="1"/>
        <end position="30"/>
    </location>
</feature>
<dbReference type="InterPro" id="IPR010255">
    <property type="entry name" value="Haem_peroxidase_sf"/>
</dbReference>
<evidence type="ECO:0000256" key="11">
    <source>
        <dbReference type="PIRSR" id="PIRSR600823-4"/>
    </source>
</evidence>
<protein>
    <recommendedName>
        <fullName evidence="3">peroxidase</fullName>
        <ecNumber evidence="3">1.11.1.7</ecNumber>
    </recommendedName>
</protein>
<dbReference type="GO" id="GO:0006979">
    <property type="term" value="P:response to oxidative stress"/>
    <property type="evidence" value="ECO:0007669"/>
    <property type="project" value="InterPro"/>
</dbReference>
<feature type="site" description="Transition state stabilizer" evidence="11">
    <location>
        <position position="64"/>
    </location>
</feature>
<evidence type="ECO:0000256" key="1">
    <source>
        <dbReference type="ARBA" id="ARBA00000189"/>
    </source>
</evidence>
<evidence type="ECO:0000256" key="4">
    <source>
        <dbReference type="ARBA" id="ARBA00022559"/>
    </source>
</evidence>
<reference evidence="16" key="1">
    <citation type="submission" date="2018-02" db="EMBL/GenBank/DDBJ databases">
        <authorList>
            <person name="Cohen D.B."/>
            <person name="Kent A.D."/>
        </authorList>
    </citation>
    <scope>NUCLEOTIDE SEQUENCE</scope>
</reference>
<evidence type="ECO:0000256" key="10">
    <source>
        <dbReference type="PIRSR" id="PIRSR600823-3"/>
    </source>
</evidence>
<keyword evidence="7" id="KW-0560">Oxidoreductase</keyword>
<keyword evidence="12" id="KW-1015">Disulfide bond</keyword>
<feature type="binding site" evidence="10">
    <location>
        <position position="72"/>
    </location>
    <ligand>
        <name>Ca(2+)</name>
        <dbReference type="ChEBI" id="CHEBI:29108"/>
        <label>1</label>
    </ligand>
</feature>
<feature type="active site" description="Proton acceptor" evidence="9">
    <location>
        <position position="68"/>
    </location>
</feature>
<evidence type="ECO:0000256" key="14">
    <source>
        <dbReference type="SAM" id="SignalP"/>
    </source>
</evidence>
<gene>
    <name evidence="16" type="ORF">FSB_LOCUS17388</name>
</gene>
<keyword evidence="8" id="KW-0408">Iron</keyword>
<organism evidence="16">
    <name type="scientific">Fagus sylvatica</name>
    <name type="common">Beechnut</name>
    <dbReference type="NCBI Taxonomy" id="28930"/>
    <lineage>
        <taxon>Eukaryota</taxon>
        <taxon>Viridiplantae</taxon>
        <taxon>Streptophyta</taxon>
        <taxon>Embryophyta</taxon>
        <taxon>Tracheophyta</taxon>
        <taxon>Spermatophyta</taxon>
        <taxon>Magnoliopsida</taxon>
        <taxon>eudicotyledons</taxon>
        <taxon>Gunneridae</taxon>
        <taxon>Pentapetalae</taxon>
        <taxon>rosids</taxon>
        <taxon>fabids</taxon>
        <taxon>Fagales</taxon>
        <taxon>Fagaceae</taxon>
        <taxon>Fagus</taxon>
    </lineage>
</organism>
<name>A0A2N9FF61_FAGSY</name>
<keyword evidence="5" id="KW-0349">Heme</keyword>
<dbReference type="EMBL" id="OIVN01001073">
    <property type="protein sequence ID" value="SPC89506.1"/>
    <property type="molecule type" value="Genomic_DNA"/>
</dbReference>
<evidence type="ECO:0000313" key="16">
    <source>
        <dbReference type="EMBL" id="SPC89506.1"/>
    </source>
</evidence>
<evidence type="ECO:0000256" key="9">
    <source>
        <dbReference type="PIRSR" id="PIRSR600823-1"/>
    </source>
</evidence>
<dbReference type="GO" id="GO:0046872">
    <property type="term" value="F:metal ion binding"/>
    <property type="evidence" value="ECO:0007669"/>
    <property type="project" value="UniProtKB-KW"/>
</dbReference>
<proteinExistence type="inferred from homology"/>
<feature type="domain" description="Plant heme peroxidase family profile" evidence="15">
    <location>
        <begin position="27"/>
        <end position="168"/>
    </location>
</feature>
<dbReference type="PANTHER" id="PTHR31388:SF24">
    <property type="entry name" value="PEROXIDASE 52"/>
    <property type="match status" value="1"/>
</dbReference>
<dbReference type="Gene3D" id="1.10.520.10">
    <property type="match status" value="2"/>
</dbReference>
<dbReference type="EC" id="1.11.1.7" evidence="3"/>
<keyword evidence="4" id="KW-0575">Peroxidase</keyword>
<comment type="catalytic activity">
    <reaction evidence="1">
        <text>2 a phenolic donor + H2O2 = 2 a phenolic radical donor + 2 H2O</text>
        <dbReference type="Rhea" id="RHEA:56136"/>
        <dbReference type="ChEBI" id="CHEBI:15377"/>
        <dbReference type="ChEBI" id="CHEBI:16240"/>
        <dbReference type="ChEBI" id="CHEBI:139520"/>
        <dbReference type="ChEBI" id="CHEBI:139521"/>
        <dbReference type="EC" id="1.11.1.7"/>
    </reaction>
</comment>
<comment type="cofactor">
    <cofactor evidence="10">
        <name>Ca(2+)</name>
        <dbReference type="ChEBI" id="CHEBI:29108"/>
    </cofactor>
    <text evidence="10">Binds 2 calcium ions per subunit.</text>
</comment>
<evidence type="ECO:0000256" key="5">
    <source>
        <dbReference type="ARBA" id="ARBA00022617"/>
    </source>
</evidence>
<feature type="binding site" evidence="10">
    <location>
        <position position="74"/>
    </location>
    <ligand>
        <name>Ca(2+)</name>
        <dbReference type="ChEBI" id="CHEBI:29108"/>
        <label>1</label>
    </ligand>
</feature>
<evidence type="ECO:0000256" key="12">
    <source>
        <dbReference type="PIRSR" id="PIRSR600823-5"/>
    </source>
</evidence>
<dbReference type="InterPro" id="IPR000823">
    <property type="entry name" value="Peroxidase_pln"/>
</dbReference>
<dbReference type="PRINTS" id="PR00461">
    <property type="entry name" value="PLPEROXIDASE"/>
</dbReference>
<accession>A0A2N9FF61</accession>
<evidence type="ECO:0000259" key="15">
    <source>
        <dbReference type="PROSITE" id="PS50873"/>
    </source>
</evidence>
<evidence type="ECO:0000256" key="3">
    <source>
        <dbReference type="ARBA" id="ARBA00012313"/>
    </source>
</evidence>
<feature type="binding site" evidence="10">
    <location>
        <position position="69"/>
    </location>
    <ligand>
        <name>Ca(2+)</name>
        <dbReference type="ChEBI" id="CHEBI:29108"/>
        <label>1</label>
    </ligand>
</feature>
<dbReference type="PANTHER" id="PTHR31388">
    <property type="entry name" value="PEROXIDASE 72-RELATED"/>
    <property type="match status" value="1"/>
</dbReference>
<evidence type="ECO:0000256" key="2">
    <source>
        <dbReference type="ARBA" id="ARBA00001970"/>
    </source>
</evidence>
<feature type="binding site" evidence="10">
    <location>
        <position position="76"/>
    </location>
    <ligand>
        <name>Ca(2+)</name>
        <dbReference type="ChEBI" id="CHEBI:29108"/>
        <label>1</label>
    </ligand>
</feature>
<feature type="disulfide bond" evidence="12">
    <location>
        <begin position="70"/>
        <end position="73"/>
    </location>
</feature>
<dbReference type="GO" id="GO:0020037">
    <property type="term" value="F:heme binding"/>
    <property type="evidence" value="ECO:0007669"/>
    <property type="project" value="InterPro"/>
</dbReference>
<comment type="similarity">
    <text evidence="13">Belongs to the peroxidase family.</text>
</comment>